<evidence type="ECO:0000313" key="2">
    <source>
        <dbReference type="Proteomes" id="UP001165083"/>
    </source>
</evidence>
<protein>
    <submittedName>
        <fullName evidence="1">Unnamed protein product</fullName>
    </submittedName>
</protein>
<sequence length="143" mass="16332">MPMEEAQYVEAFSSVLLSDHPEEVLCGTSRGDVTERFAMLRCGAKIVWELNVQGKRFQLSRTLAFPSAMQGVWTFSSDEASELVNVVIPGIGHCLVHREDLEYEDEQECPPHKQRLTSLTIQFDKHRDERENRHNIVDDESGV</sequence>
<evidence type="ECO:0000313" key="1">
    <source>
        <dbReference type="EMBL" id="GMF22022.1"/>
    </source>
</evidence>
<organism evidence="1 2">
    <name type="scientific">Phytophthora lilii</name>
    <dbReference type="NCBI Taxonomy" id="2077276"/>
    <lineage>
        <taxon>Eukaryota</taxon>
        <taxon>Sar</taxon>
        <taxon>Stramenopiles</taxon>
        <taxon>Oomycota</taxon>
        <taxon>Peronosporomycetes</taxon>
        <taxon>Peronosporales</taxon>
        <taxon>Peronosporaceae</taxon>
        <taxon>Phytophthora</taxon>
    </lineage>
</organism>
<accession>A0A9W6TYA2</accession>
<dbReference type="Proteomes" id="UP001165083">
    <property type="component" value="Unassembled WGS sequence"/>
</dbReference>
<keyword evidence="2" id="KW-1185">Reference proteome</keyword>
<dbReference type="AlphaFoldDB" id="A0A9W6TYA2"/>
<comment type="caution">
    <text evidence="1">The sequence shown here is derived from an EMBL/GenBank/DDBJ whole genome shotgun (WGS) entry which is preliminary data.</text>
</comment>
<name>A0A9W6TYA2_9STRA</name>
<dbReference type="OrthoDB" id="97722at2759"/>
<reference evidence="1" key="1">
    <citation type="submission" date="2023-04" db="EMBL/GenBank/DDBJ databases">
        <title>Phytophthora lilii NBRC 32176.</title>
        <authorList>
            <person name="Ichikawa N."/>
            <person name="Sato H."/>
            <person name="Tonouchi N."/>
        </authorList>
    </citation>
    <scope>NUCLEOTIDE SEQUENCE</scope>
    <source>
        <strain evidence="1">NBRC 32176</strain>
    </source>
</reference>
<proteinExistence type="predicted"/>
<gene>
    <name evidence="1" type="ORF">Plil01_000873700</name>
</gene>
<dbReference type="EMBL" id="BSXW01000427">
    <property type="protein sequence ID" value="GMF22022.1"/>
    <property type="molecule type" value="Genomic_DNA"/>
</dbReference>